<dbReference type="GeneID" id="54281542"/>
<feature type="domain" description="Jacalin-type lectin" evidence="2">
    <location>
        <begin position="303"/>
        <end position="435"/>
    </location>
</feature>
<dbReference type="InterPro" id="IPR036691">
    <property type="entry name" value="Endo/exonu/phosph_ase_sf"/>
</dbReference>
<dbReference type="OrthoDB" id="40902at2759"/>
<evidence type="ECO:0000259" key="3">
    <source>
        <dbReference type="Pfam" id="PF22669"/>
    </source>
</evidence>
<dbReference type="InterPro" id="IPR036404">
    <property type="entry name" value="Jacalin-like_lectin_dom_sf"/>
</dbReference>
<gene>
    <name evidence="4" type="ORF">BU24DRAFT_361442</name>
</gene>
<dbReference type="AlphaFoldDB" id="A0A6A5Y6F7"/>
<evidence type="ECO:0000256" key="1">
    <source>
        <dbReference type="SAM" id="SignalP"/>
    </source>
</evidence>
<dbReference type="CDD" id="cd09615">
    <property type="entry name" value="Jacalin_EEP"/>
    <property type="match status" value="1"/>
</dbReference>
<dbReference type="InterPro" id="IPR038772">
    <property type="entry name" value="Sph/SMPD2-like"/>
</dbReference>
<dbReference type="GO" id="GO:0046856">
    <property type="term" value="P:phosphatidylinositol dephosphorylation"/>
    <property type="evidence" value="ECO:0007669"/>
    <property type="project" value="InterPro"/>
</dbReference>
<dbReference type="PANTHER" id="PTHR16320">
    <property type="entry name" value="SPHINGOMYELINASE FAMILY MEMBER"/>
    <property type="match status" value="1"/>
</dbReference>
<feature type="domain" description="Inositol polyphosphate-related phosphatase" evidence="3">
    <location>
        <begin position="58"/>
        <end position="205"/>
    </location>
</feature>
<dbReference type="InterPro" id="IPR000300">
    <property type="entry name" value="IPPc"/>
</dbReference>
<evidence type="ECO:0000313" key="4">
    <source>
        <dbReference type="EMBL" id="KAF2020876.1"/>
    </source>
</evidence>
<dbReference type="Gene3D" id="3.60.10.10">
    <property type="entry name" value="Endonuclease/exonuclease/phosphatase"/>
    <property type="match status" value="1"/>
</dbReference>
<feature type="chain" id="PRO_5025532105" description="Jacalin-type lectin domain-containing protein" evidence="1">
    <location>
        <begin position="18"/>
        <end position="439"/>
    </location>
</feature>
<protein>
    <recommendedName>
        <fullName evidence="6">Jacalin-type lectin domain-containing protein</fullName>
    </recommendedName>
</protein>
<dbReference type="GO" id="GO:0016791">
    <property type="term" value="F:phosphatase activity"/>
    <property type="evidence" value="ECO:0007669"/>
    <property type="project" value="InterPro"/>
</dbReference>
<dbReference type="SUPFAM" id="SSF56219">
    <property type="entry name" value="DNase I-like"/>
    <property type="match status" value="1"/>
</dbReference>
<keyword evidence="1" id="KW-0732">Signal</keyword>
<evidence type="ECO:0000259" key="2">
    <source>
        <dbReference type="Pfam" id="PF01419"/>
    </source>
</evidence>
<evidence type="ECO:0000313" key="5">
    <source>
        <dbReference type="Proteomes" id="UP000799778"/>
    </source>
</evidence>
<dbReference type="Gene3D" id="2.100.10.30">
    <property type="entry name" value="Jacalin-like lectin domain"/>
    <property type="match status" value="1"/>
</dbReference>
<proteinExistence type="predicted"/>
<dbReference type="InterPro" id="IPR001229">
    <property type="entry name" value="Jacalin-like_lectin_dom"/>
</dbReference>
<feature type="signal peptide" evidence="1">
    <location>
        <begin position="1"/>
        <end position="17"/>
    </location>
</feature>
<dbReference type="Proteomes" id="UP000799778">
    <property type="component" value="Unassembled WGS sequence"/>
</dbReference>
<dbReference type="GO" id="GO:0004767">
    <property type="term" value="F:sphingomyelin phosphodiesterase activity"/>
    <property type="evidence" value="ECO:0007669"/>
    <property type="project" value="InterPro"/>
</dbReference>
<dbReference type="RefSeq" id="XP_033389215.1">
    <property type="nucleotide sequence ID" value="XM_033524145.1"/>
</dbReference>
<dbReference type="GO" id="GO:0005737">
    <property type="term" value="C:cytoplasm"/>
    <property type="evidence" value="ECO:0007669"/>
    <property type="project" value="TreeGrafter"/>
</dbReference>
<keyword evidence="5" id="KW-1185">Reference proteome</keyword>
<accession>A0A6A5Y6F7</accession>
<dbReference type="Pfam" id="PF01419">
    <property type="entry name" value="Jacalin"/>
    <property type="match status" value="1"/>
</dbReference>
<evidence type="ECO:0008006" key="6">
    <source>
        <dbReference type="Google" id="ProtNLM"/>
    </source>
</evidence>
<feature type="non-terminal residue" evidence="4">
    <location>
        <position position="439"/>
    </location>
</feature>
<dbReference type="Pfam" id="PF22669">
    <property type="entry name" value="Exo_endo_phos2"/>
    <property type="match status" value="1"/>
</dbReference>
<dbReference type="SUPFAM" id="SSF51101">
    <property type="entry name" value="Mannose-binding lectins"/>
    <property type="match status" value="1"/>
</dbReference>
<dbReference type="PANTHER" id="PTHR16320:SF1">
    <property type="entry name" value="SPHINGOMYELINASE DDB_G0288017"/>
    <property type="match status" value="1"/>
</dbReference>
<dbReference type="EMBL" id="ML978066">
    <property type="protein sequence ID" value="KAF2020876.1"/>
    <property type="molecule type" value="Genomic_DNA"/>
</dbReference>
<sequence length="439" mass="46881">MFVRSGAILLILGQSLAQNTAGSFTSLSFNVAGLPPILNGNEVPGDKTTNTARIGQLFSQYNYSLIHVQEDFNFHAALYEHDDHPYRTPTSGGVPFGSGLNTLSNFPYTSFQRVKWNECSNVDSADCLTPKGFTFMRVNVAPGISVDAYNLHADAGTTAADLKARASNLRQVSDFIKTNSVGNSVLVFGDSNTRYTRSGDIPTVFATENGMKDPWVELVRGNTAPQPGTDALLCSNPSTTTACETVDKVWYRGSPAVTLQATSFEYASNKFLQEDGNILSDHNPVLVNFNWKSSPQWRVSSTFGSESGGWYNDLPLLANVQKPTVSSVTLQGANRLDRVSLSLASGETFSHGGTGGTASTLTLGTNEKLVSATLCKGQRNGNTRIFYAELRTSGSKSVASGVKTSDCVDYNAPAGFSIVGSLGNSGDEVDSLGFIYAAI</sequence>
<reference evidence="4" key="1">
    <citation type="journal article" date="2020" name="Stud. Mycol.">
        <title>101 Dothideomycetes genomes: a test case for predicting lifestyles and emergence of pathogens.</title>
        <authorList>
            <person name="Haridas S."/>
            <person name="Albert R."/>
            <person name="Binder M."/>
            <person name="Bloem J."/>
            <person name="Labutti K."/>
            <person name="Salamov A."/>
            <person name="Andreopoulos B."/>
            <person name="Baker S."/>
            <person name="Barry K."/>
            <person name="Bills G."/>
            <person name="Bluhm B."/>
            <person name="Cannon C."/>
            <person name="Castanera R."/>
            <person name="Culley D."/>
            <person name="Daum C."/>
            <person name="Ezra D."/>
            <person name="Gonzalez J."/>
            <person name="Henrissat B."/>
            <person name="Kuo A."/>
            <person name="Liang C."/>
            <person name="Lipzen A."/>
            <person name="Lutzoni F."/>
            <person name="Magnuson J."/>
            <person name="Mondo S."/>
            <person name="Nolan M."/>
            <person name="Ohm R."/>
            <person name="Pangilinan J."/>
            <person name="Park H.-J."/>
            <person name="Ramirez L."/>
            <person name="Alfaro M."/>
            <person name="Sun H."/>
            <person name="Tritt A."/>
            <person name="Yoshinaga Y."/>
            <person name="Zwiers L.-H."/>
            <person name="Turgeon B."/>
            <person name="Goodwin S."/>
            <person name="Spatafora J."/>
            <person name="Crous P."/>
            <person name="Grigoriev I."/>
        </authorList>
    </citation>
    <scope>NUCLEOTIDE SEQUENCE</scope>
    <source>
        <strain evidence="4">CBS 175.79</strain>
    </source>
</reference>
<name>A0A6A5Y6F7_9PLEO</name>
<organism evidence="4 5">
    <name type="scientific">Aaosphaeria arxii CBS 175.79</name>
    <dbReference type="NCBI Taxonomy" id="1450172"/>
    <lineage>
        <taxon>Eukaryota</taxon>
        <taxon>Fungi</taxon>
        <taxon>Dikarya</taxon>
        <taxon>Ascomycota</taxon>
        <taxon>Pezizomycotina</taxon>
        <taxon>Dothideomycetes</taxon>
        <taxon>Pleosporomycetidae</taxon>
        <taxon>Pleosporales</taxon>
        <taxon>Pleosporales incertae sedis</taxon>
        <taxon>Aaosphaeria</taxon>
    </lineage>
</organism>